<sequence length="256" mass="27720">MPVRSPPRLLEPTTVRALEERSFNAWPARHTVSFDGWLFRLSGGYTKRANSVNCAQPGASFEGVRRAAEAFYGRHGLPAVFRLSPLAPPEADQELAQAGYVLFDPSQVACASLAGAAPQPGVRIDSVPSPAWLEGIAAANGVAPPQDQLHHGMVRAIAWPAAFATLHDEGDAIGFGLAVLERGAVGLYDIVVSPGRRSRGHGRALTQALMHWGREAGATSAYLQVREQNQAARRLYAELGFEDRYRYHYRVPGEVA</sequence>
<dbReference type="PROSITE" id="PS51186">
    <property type="entry name" value="GNAT"/>
    <property type="match status" value="1"/>
</dbReference>
<comment type="caution">
    <text evidence="4">The sequence shown here is derived from an EMBL/GenBank/DDBJ whole genome shotgun (WGS) entry which is preliminary data.</text>
</comment>
<dbReference type="Gene3D" id="3.40.630.30">
    <property type="match status" value="1"/>
</dbReference>
<dbReference type="CDD" id="cd04301">
    <property type="entry name" value="NAT_SF"/>
    <property type="match status" value="1"/>
</dbReference>
<organism evidence="4 5">
    <name type="scientific">Variovorax ginsengisoli</name>
    <dbReference type="NCBI Taxonomy" id="363844"/>
    <lineage>
        <taxon>Bacteria</taxon>
        <taxon>Pseudomonadati</taxon>
        <taxon>Pseudomonadota</taxon>
        <taxon>Betaproteobacteria</taxon>
        <taxon>Burkholderiales</taxon>
        <taxon>Comamonadaceae</taxon>
        <taxon>Variovorax</taxon>
    </lineage>
</organism>
<name>A0ABT8S5W1_9BURK</name>
<evidence type="ECO:0000313" key="4">
    <source>
        <dbReference type="EMBL" id="MDO1534314.1"/>
    </source>
</evidence>
<keyword evidence="2" id="KW-0012">Acyltransferase</keyword>
<dbReference type="RefSeq" id="WP_301811843.1">
    <property type="nucleotide sequence ID" value="NZ_JAUJZH010000013.1"/>
</dbReference>
<evidence type="ECO:0000256" key="1">
    <source>
        <dbReference type="ARBA" id="ARBA00022679"/>
    </source>
</evidence>
<dbReference type="InterPro" id="IPR016181">
    <property type="entry name" value="Acyl_CoA_acyltransferase"/>
</dbReference>
<reference evidence="4" key="1">
    <citation type="submission" date="2023-06" db="EMBL/GenBank/DDBJ databases">
        <authorList>
            <person name="Jiang Y."/>
            <person name="Liu Q."/>
        </authorList>
    </citation>
    <scope>NUCLEOTIDE SEQUENCE</scope>
    <source>
        <strain evidence="4">CGMCC 1.12090</strain>
    </source>
</reference>
<dbReference type="InterPro" id="IPR050680">
    <property type="entry name" value="YpeA/RimI_acetyltransf"/>
</dbReference>
<accession>A0ABT8S5W1</accession>
<dbReference type="Pfam" id="PF24553">
    <property type="entry name" value="Rv0428c_C"/>
    <property type="match status" value="1"/>
</dbReference>
<dbReference type="EMBL" id="JAUKVY010000013">
    <property type="protein sequence ID" value="MDO1534314.1"/>
    <property type="molecule type" value="Genomic_DNA"/>
</dbReference>
<evidence type="ECO:0000313" key="5">
    <source>
        <dbReference type="Proteomes" id="UP001169027"/>
    </source>
</evidence>
<dbReference type="Proteomes" id="UP001169027">
    <property type="component" value="Unassembled WGS sequence"/>
</dbReference>
<dbReference type="InterPro" id="IPR000182">
    <property type="entry name" value="GNAT_dom"/>
</dbReference>
<keyword evidence="1" id="KW-0808">Transferase</keyword>
<dbReference type="SUPFAM" id="SSF55729">
    <property type="entry name" value="Acyl-CoA N-acyltransferases (Nat)"/>
    <property type="match status" value="1"/>
</dbReference>
<proteinExistence type="predicted"/>
<protein>
    <submittedName>
        <fullName evidence="4">GNAT family N-acetyltransferase</fullName>
    </submittedName>
</protein>
<keyword evidence="5" id="KW-1185">Reference proteome</keyword>
<dbReference type="PANTHER" id="PTHR43420">
    <property type="entry name" value="ACETYLTRANSFERASE"/>
    <property type="match status" value="1"/>
</dbReference>
<dbReference type="PANTHER" id="PTHR43420:SF44">
    <property type="entry name" value="ACETYLTRANSFERASE YPEA"/>
    <property type="match status" value="1"/>
</dbReference>
<gene>
    <name evidence="4" type="ORF">Q2T77_18655</name>
</gene>
<evidence type="ECO:0000256" key="2">
    <source>
        <dbReference type="ARBA" id="ARBA00023315"/>
    </source>
</evidence>
<evidence type="ECO:0000259" key="3">
    <source>
        <dbReference type="PROSITE" id="PS51186"/>
    </source>
</evidence>
<dbReference type="InterPro" id="IPR056935">
    <property type="entry name" value="Rv0428c-like_C"/>
</dbReference>
<feature type="domain" description="N-acetyltransferase" evidence="3">
    <location>
        <begin position="122"/>
        <end position="256"/>
    </location>
</feature>